<accession>A0A1Y5F368</accession>
<evidence type="ECO:0000313" key="2">
    <source>
        <dbReference type="EMBL" id="OUR94125.1"/>
    </source>
</evidence>
<comment type="caution">
    <text evidence="2">The sequence shown here is derived from an EMBL/GenBank/DDBJ whole genome shotgun (WGS) entry which is preliminary data.</text>
</comment>
<keyword evidence="1" id="KW-0732">Signal</keyword>
<evidence type="ECO:0000256" key="1">
    <source>
        <dbReference type="SAM" id="SignalP"/>
    </source>
</evidence>
<proteinExistence type="predicted"/>
<gene>
    <name evidence="2" type="ORF">A9Q84_17600</name>
</gene>
<dbReference type="Proteomes" id="UP000196531">
    <property type="component" value="Unassembled WGS sequence"/>
</dbReference>
<evidence type="ECO:0000313" key="3">
    <source>
        <dbReference type="Proteomes" id="UP000196531"/>
    </source>
</evidence>
<dbReference type="EMBL" id="MAAO01000011">
    <property type="protein sequence ID" value="OUR94125.1"/>
    <property type="molecule type" value="Genomic_DNA"/>
</dbReference>
<sequence>MKVILTLLILLNISNVSAEATMEESQDWVLGKLNKYQKKNFSIANNRNIVLNQEYKFDKCNFYATSIHERSYGKFQKKIQTMPLKKFYNMYDDYKYLALGTLGDYVRHKEYRSKESDGHWRTSDDAMYDWVSLYIKVHDTDESRMYKRIINAFEHMAKLAKQSCKNDGDGDGEPF</sequence>
<feature type="signal peptide" evidence="1">
    <location>
        <begin position="1"/>
        <end position="18"/>
    </location>
</feature>
<feature type="chain" id="PRO_5013209556" description="Secreted protein" evidence="1">
    <location>
        <begin position="19"/>
        <end position="175"/>
    </location>
</feature>
<dbReference type="AlphaFoldDB" id="A0A1Y5F368"/>
<protein>
    <recommendedName>
        <fullName evidence="4">Secreted protein</fullName>
    </recommendedName>
</protein>
<reference evidence="3" key="1">
    <citation type="journal article" date="2017" name="Proc. Natl. Acad. Sci. U.S.A.">
        <title>Simulation of Deepwater Horizon oil plume reveals substrate specialization within a complex community of hydrocarbon-degraders.</title>
        <authorList>
            <person name="Hu P."/>
            <person name="Dubinsky E.A."/>
            <person name="Probst A.J."/>
            <person name="Wang J."/>
            <person name="Sieber C.M.K."/>
            <person name="Tom L.M."/>
            <person name="Gardinali P."/>
            <person name="Banfield J.F."/>
            <person name="Atlas R.M."/>
            <person name="Andersen G.L."/>
        </authorList>
    </citation>
    <scope>NUCLEOTIDE SEQUENCE [LARGE SCALE GENOMIC DNA]</scope>
</reference>
<organism evidence="2 3">
    <name type="scientific">Halobacteriovorax marinus</name>
    <dbReference type="NCBI Taxonomy" id="97084"/>
    <lineage>
        <taxon>Bacteria</taxon>
        <taxon>Pseudomonadati</taxon>
        <taxon>Bdellovibrionota</taxon>
        <taxon>Bacteriovoracia</taxon>
        <taxon>Bacteriovoracales</taxon>
        <taxon>Halobacteriovoraceae</taxon>
        <taxon>Halobacteriovorax</taxon>
    </lineage>
</organism>
<evidence type="ECO:0008006" key="4">
    <source>
        <dbReference type="Google" id="ProtNLM"/>
    </source>
</evidence>
<name>A0A1Y5F368_9BACT</name>